<evidence type="ECO:0000256" key="6">
    <source>
        <dbReference type="ARBA" id="ARBA00022801"/>
    </source>
</evidence>
<reference evidence="15" key="2">
    <citation type="submission" date="2023-06" db="EMBL/GenBank/DDBJ databases">
        <authorList>
            <person name="Swenson N.G."/>
            <person name="Wegrzyn J.L."/>
            <person name="Mcevoy S.L."/>
        </authorList>
    </citation>
    <scope>NUCLEOTIDE SEQUENCE</scope>
    <source>
        <strain evidence="15">NS2018</strain>
        <tissue evidence="15">Leaf</tissue>
    </source>
</reference>
<dbReference type="Gene3D" id="3.20.20.80">
    <property type="entry name" value="Glycosidases"/>
    <property type="match status" value="1"/>
</dbReference>
<keyword evidence="12" id="KW-1133">Transmembrane helix</keyword>
<evidence type="ECO:0000256" key="3">
    <source>
        <dbReference type="ARBA" id="ARBA00008773"/>
    </source>
</evidence>
<dbReference type="SUPFAM" id="SSF51445">
    <property type="entry name" value="(Trans)glycosidases"/>
    <property type="match status" value="1"/>
</dbReference>
<evidence type="ECO:0000259" key="14">
    <source>
        <dbReference type="SMART" id="SM00768"/>
    </source>
</evidence>
<evidence type="ECO:0000313" key="15">
    <source>
        <dbReference type="EMBL" id="KAK0586141.1"/>
    </source>
</evidence>
<comment type="similarity">
    <text evidence="3 9">Belongs to the glycosyl hydrolase 17 family.</text>
</comment>
<dbReference type="InterPro" id="IPR044965">
    <property type="entry name" value="Glyco_hydro_17_plant"/>
</dbReference>
<evidence type="ECO:0000256" key="10">
    <source>
        <dbReference type="RuleBase" id="RU004336"/>
    </source>
</evidence>
<name>A0AA39RYE5_ACESA</name>
<evidence type="ECO:0000256" key="4">
    <source>
        <dbReference type="ARBA" id="ARBA00012780"/>
    </source>
</evidence>
<feature type="compositionally biased region" description="Polar residues" evidence="11">
    <location>
        <begin position="647"/>
        <end position="658"/>
    </location>
</feature>
<feature type="region of interest" description="Disordered" evidence="11">
    <location>
        <begin position="620"/>
        <end position="669"/>
    </location>
</feature>
<dbReference type="EMBL" id="JAUESC010000382">
    <property type="protein sequence ID" value="KAK0586141.1"/>
    <property type="molecule type" value="Genomic_DNA"/>
</dbReference>
<keyword evidence="7" id="KW-1015">Disulfide bond</keyword>
<keyword evidence="6 10" id="KW-0378">Hydrolase</keyword>
<comment type="caution">
    <text evidence="15">The sequence shown here is derived from an EMBL/GenBank/DDBJ whole genome shotgun (WGS) entry which is preliminary data.</text>
</comment>
<dbReference type="Pfam" id="PF07983">
    <property type="entry name" value="X8"/>
    <property type="match status" value="1"/>
</dbReference>
<feature type="domain" description="X8" evidence="14">
    <location>
        <begin position="364"/>
        <end position="450"/>
    </location>
</feature>
<feature type="chain" id="PRO_5041465182" description="glucan endo-1,3-beta-D-glucosidase" evidence="13">
    <location>
        <begin position="22"/>
        <end position="669"/>
    </location>
</feature>
<dbReference type="GO" id="GO:0005975">
    <property type="term" value="P:carbohydrate metabolic process"/>
    <property type="evidence" value="ECO:0007669"/>
    <property type="project" value="InterPro"/>
</dbReference>
<evidence type="ECO:0000256" key="2">
    <source>
        <dbReference type="ARBA" id="ARBA00006704"/>
    </source>
</evidence>
<evidence type="ECO:0000256" key="9">
    <source>
        <dbReference type="RuleBase" id="RU004335"/>
    </source>
</evidence>
<dbReference type="InterPro" id="IPR017853">
    <property type="entry name" value="GH"/>
</dbReference>
<dbReference type="PROSITE" id="PS00587">
    <property type="entry name" value="GLYCOSYL_HYDROL_F17"/>
    <property type="match status" value="1"/>
</dbReference>
<evidence type="ECO:0000256" key="13">
    <source>
        <dbReference type="SAM" id="SignalP"/>
    </source>
</evidence>
<dbReference type="GO" id="GO:0042973">
    <property type="term" value="F:glucan endo-1,3-beta-D-glucosidase activity"/>
    <property type="evidence" value="ECO:0007669"/>
    <property type="project" value="UniProtKB-EC"/>
</dbReference>
<reference evidence="15" key="1">
    <citation type="journal article" date="2022" name="Plant J.">
        <title>Strategies of tolerance reflected in two North American maple genomes.</title>
        <authorList>
            <person name="McEvoy S.L."/>
            <person name="Sezen U.U."/>
            <person name="Trouern-Trend A."/>
            <person name="McMahon S.M."/>
            <person name="Schaberg P.G."/>
            <person name="Yang J."/>
            <person name="Wegrzyn J.L."/>
            <person name="Swenson N.G."/>
        </authorList>
    </citation>
    <scope>NUCLEOTIDE SEQUENCE</scope>
    <source>
        <strain evidence="15">NS2018</strain>
    </source>
</reference>
<evidence type="ECO:0000313" key="16">
    <source>
        <dbReference type="Proteomes" id="UP001168877"/>
    </source>
</evidence>
<feature type="compositionally biased region" description="Low complexity" evidence="11">
    <location>
        <begin position="620"/>
        <end position="646"/>
    </location>
</feature>
<dbReference type="InterPro" id="IPR012946">
    <property type="entry name" value="X8"/>
</dbReference>
<dbReference type="InterPro" id="IPR000490">
    <property type="entry name" value="Glyco_hydro_17"/>
</dbReference>
<evidence type="ECO:0000256" key="8">
    <source>
        <dbReference type="ARBA" id="ARBA00023295"/>
    </source>
</evidence>
<dbReference type="AlphaFoldDB" id="A0AA39RYE5"/>
<feature type="transmembrane region" description="Helical" evidence="12">
    <location>
        <begin position="462"/>
        <end position="481"/>
    </location>
</feature>
<dbReference type="InterPro" id="IPR035921">
    <property type="entry name" value="F/V-ATP_Csub_sf"/>
</dbReference>
<proteinExistence type="inferred from homology"/>
<dbReference type="Gene3D" id="1.20.20.10">
    <property type="entry name" value="F1F0 ATP synthase subunit C"/>
    <property type="match status" value="1"/>
</dbReference>
<dbReference type="SUPFAM" id="SSF81333">
    <property type="entry name" value="F1F0 ATP synthase subunit C"/>
    <property type="match status" value="1"/>
</dbReference>
<dbReference type="Proteomes" id="UP001168877">
    <property type="component" value="Unassembled WGS sequence"/>
</dbReference>
<dbReference type="EC" id="3.2.1.39" evidence="4"/>
<organism evidence="15 16">
    <name type="scientific">Acer saccharum</name>
    <name type="common">Sugar maple</name>
    <dbReference type="NCBI Taxonomy" id="4024"/>
    <lineage>
        <taxon>Eukaryota</taxon>
        <taxon>Viridiplantae</taxon>
        <taxon>Streptophyta</taxon>
        <taxon>Embryophyta</taxon>
        <taxon>Tracheophyta</taxon>
        <taxon>Spermatophyta</taxon>
        <taxon>Magnoliopsida</taxon>
        <taxon>eudicotyledons</taxon>
        <taxon>Gunneridae</taxon>
        <taxon>Pentapetalae</taxon>
        <taxon>rosids</taxon>
        <taxon>malvids</taxon>
        <taxon>Sapindales</taxon>
        <taxon>Sapindaceae</taxon>
        <taxon>Hippocastanoideae</taxon>
        <taxon>Acereae</taxon>
        <taxon>Acer</taxon>
    </lineage>
</organism>
<dbReference type="Gene3D" id="1.20.58.1040">
    <property type="match status" value="1"/>
</dbReference>
<keyword evidence="5 13" id="KW-0732">Signal</keyword>
<protein>
    <recommendedName>
        <fullName evidence="4">glucan endo-1,3-beta-D-glucosidase</fullName>
        <ecNumber evidence="4">3.2.1.39</ecNumber>
    </recommendedName>
</protein>
<keyword evidence="12" id="KW-0812">Transmembrane</keyword>
<dbReference type="Pfam" id="PF00332">
    <property type="entry name" value="Glyco_hydro_17"/>
    <property type="match status" value="1"/>
</dbReference>
<keyword evidence="16" id="KW-1185">Reference proteome</keyword>
<evidence type="ECO:0000256" key="5">
    <source>
        <dbReference type="ARBA" id="ARBA00022729"/>
    </source>
</evidence>
<comment type="catalytic activity">
    <reaction evidence="1">
        <text>Hydrolysis of (1-&gt;3)-beta-D-glucosidic linkages in (1-&gt;3)-beta-D-glucans.</text>
        <dbReference type="EC" id="3.2.1.39"/>
    </reaction>
</comment>
<keyword evidence="8 10" id="KW-0326">Glycosidase</keyword>
<accession>A0AA39RYE5</accession>
<dbReference type="SMART" id="SM00768">
    <property type="entry name" value="X8"/>
    <property type="match status" value="1"/>
</dbReference>
<dbReference type="PANTHER" id="PTHR32227">
    <property type="entry name" value="GLUCAN ENDO-1,3-BETA-GLUCOSIDASE BG1-RELATED-RELATED"/>
    <property type="match status" value="1"/>
</dbReference>
<evidence type="ECO:0000256" key="7">
    <source>
        <dbReference type="ARBA" id="ARBA00023157"/>
    </source>
</evidence>
<sequence>MARAALVLCYCWSMLVVLANGYPDLGVNWGNLATHLLPPKTVVQLLKDNGIRKVKIFDSDPKTLLALEGTGIEVMVAIPNLLLENMADSPVNAEDWVSENLLDFVDKVKIRHVAVGNEPFLKTYNGSYVKHTFPALRNVQKALDKANLGKQIKATVPLNADVYHSSSSKPSDGQFRPDIKDLMIQIVKFLIENGSPFVVNIYPFLSLYENDNFPIEFAFFEDGGKQVDDKSYHYTNVLDANYDTLLWSLKKIGVDDMKVIIGEIGWPTDGNKHATIENAHLFYNGLFKRLNDNKGTPLRSSAKFDVYLFGLLDEDQKSIEPGYFERHWGIFHFDGKPKFPLDFTGKGQNKMPIAAKNVSYLEQKWCVVDTNIVNNTGSWTVQKQLEVACRDGDCSSLTPGSSCSGLSSISHVSYAFNMYYQMRNQKKSACDFEGLAMIVDKNASQGRCLFPIMIDVGAGERLNFGFGGIIATIFIMFFMLISHANLNHLRPTKLPATYHHSVAKITEIFCLPSPPSPVHSRLQFVESQCEELIMNPLISAASVIADGFAVRLASIRPEVGQSTVGGQAVEGITRQPEAEEKIRVFSSCSSAPLSGLKFFFFDLLFFFFFDSSCSISSSSSSSSSISSSSSSSNSSSSPSNSSSSSSIRDSTQIPSIRDSSLDFGQLEFG</sequence>
<keyword evidence="12" id="KW-0472">Membrane</keyword>
<feature type="signal peptide" evidence="13">
    <location>
        <begin position="1"/>
        <end position="21"/>
    </location>
</feature>
<dbReference type="InterPro" id="IPR038662">
    <property type="entry name" value="ATP_synth_F0_csu_sf"/>
</dbReference>
<evidence type="ECO:0000256" key="1">
    <source>
        <dbReference type="ARBA" id="ARBA00000382"/>
    </source>
</evidence>
<comment type="similarity">
    <text evidence="2">Belongs to the ATPase C chain family.</text>
</comment>
<gene>
    <name evidence="15" type="ORF">LWI29_001688</name>
</gene>
<evidence type="ECO:0000256" key="11">
    <source>
        <dbReference type="SAM" id="MobiDB-lite"/>
    </source>
</evidence>
<evidence type="ECO:0000256" key="12">
    <source>
        <dbReference type="SAM" id="Phobius"/>
    </source>
</evidence>
<dbReference type="FunFam" id="3.20.20.80:FF:000008">
    <property type="entry name" value="Glucan endo-1,3-beta-glucosidase 5"/>
    <property type="match status" value="1"/>
</dbReference>